<keyword evidence="5" id="KW-1185">Reference proteome</keyword>
<evidence type="ECO:0000259" key="3">
    <source>
        <dbReference type="PROSITE" id="PS50977"/>
    </source>
</evidence>
<dbReference type="SUPFAM" id="SSF46689">
    <property type="entry name" value="Homeodomain-like"/>
    <property type="match status" value="1"/>
</dbReference>
<feature type="DNA-binding region" description="H-T-H motif" evidence="2">
    <location>
        <begin position="39"/>
        <end position="58"/>
    </location>
</feature>
<dbReference type="InterPro" id="IPR041347">
    <property type="entry name" value="MftR_C"/>
</dbReference>
<name>A0ABT6PQ01_9PSEU</name>
<reference evidence="4 5" key="1">
    <citation type="submission" date="2023-04" db="EMBL/GenBank/DDBJ databases">
        <title>Draft genome sequence of Saccharopolyspora sp. TS4A08 isolated from sweet potato rhizospheric soil.</title>
        <authorList>
            <person name="Suksaard P."/>
            <person name="Duangmal K."/>
        </authorList>
    </citation>
    <scope>NUCLEOTIDE SEQUENCE [LARGE SCALE GENOMIC DNA]</scope>
    <source>
        <strain evidence="4 5">TS4A08</strain>
    </source>
</reference>
<dbReference type="Pfam" id="PF00440">
    <property type="entry name" value="TetR_N"/>
    <property type="match status" value="1"/>
</dbReference>
<protein>
    <submittedName>
        <fullName evidence="4">TetR/AcrR family transcriptional regulator</fullName>
    </submittedName>
</protein>
<organism evidence="4 5">
    <name type="scientific">Saccharopolyspora ipomoeae</name>
    <dbReference type="NCBI Taxonomy" id="3042027"/>
    <lineage>
        <taxon>Bacteria</taxon>
        <taxon>Bacillati</taxon>
        <taxon>Actinomycetota</taxon>
        <taxon>Actinomycetes</taxon>
        <taxon>Pseudonocardiales</taxon>
        <taxon>Pseudonocardiaceae</taxon>
        <taxon>Saccharopolyspora</taxon>
    </lineage>
</organism>
<dbReference type="RefSeq" id="WP_281456410.1">
    <property type="nucleotide sequence ID" value="NZ_JASAOF010000009.1"/>
</dbReference>
<dbReference type="Proteomes" id="UP001237595">
    <property type="component" value="Unassembled WGS sequence"/>
</dbReference>
<keyword evidence="1 2" id="KW-0238">DNA-binding</keyword>
<dbReference type="EMBL" id="JASAOF010000009">
    <property type="protein sequence ID" value="MDI2030094.1"/>
    <property type="molecule type" value="Genomic_DNA"/>
</dbReference>
<accession>A0ABT6PQ01</accession>
<dbReference type="InterPro" id="IPR001647">
    <property type="entry name" value="HTH_TetR"/>
</dbReference>
<proteinExistence type="predicted"/>
<evidence type="ECO:0000313" key="4">
    <source>
        <dbReference type="EMBL" id="MDI2030094.1"/>
    </source>
</evidence>
<gene>
    <name evidence="4" type="ORF">QFW96_15810</name>
</gene>
<dbReference type="Pfam" id="PF17754">
    <property type="entry name" value="TetR_C_14"/>
    <property type="match status" value="1"/>
</dbReference>
<evidence type="ECO:0000256" key="1">
    <source>
        <dbReference type="ARBA" id="ARBA00023125"/>
    </source>
</evidence>
<dbReference type="PROSITE" id="PS50977">
    <property type="entry name" value="HTH_TETR_2"/>
    <property type="match status" value="1"/>
</dbReference>
<evidence type="ECO:0000313" key="5">
    <source>
        <dbReference type="Proteomes" id="UP001237595"/>
    </source>
</evidence>
<feature type="domain" description="HTH tetR-type" evidence="3">
    <location>
        <begin position="16"/>
        <end position="76"/>
    </location>
</feature>
<comment type="caution">
    <text evidence="4">The sequence shown here is derived from an EMBL/GenBank/DDBJ whole genome shotgun (WGS) entry which is preliminary data.</text>
</comment>
<evidence type="ECO:0000256" key="2">
    <source>
        <dbReference type="PROSITE-ProRule" id="PRU00335"/>
    </source>
</evidence>
<dbReference type="Gene3D" id="1.10.10.60">
    <property type="entry name" value="Homeodomain-like"/>
    <property type="match status" value="1"/>
</dbReference>
<dbReference type="InterPro" id="IPR009057">
    <property type="entry name" value="Homeodomain-like_sf"/>
</dbReference>
<sequence length="197" mass="21080">MTHSDASAPQRGRPTVLDRAAIATATFRLWSRRGYAAVGWKEISEATGVSVRTLVRHFARKSDIAWVGVPAATRRLREALAEMPEDVPVDEAVRRGVVASMSDDPMSPAGPDWIRLVCTEPELAGTAPTAYRPWIDELADFIARRVPGITPAAATALASGYQAATFAALVAWSETASHDRAATAAEEALGWLSIRGA</sequence>
<dbReference type="Gene3D" id="1.10.357.10">
    <property type="entry name" value="Tetracycline Repressor, domain 2"/>
    <property type="match status" value="1"/>
</dbReference>